<dbReference type="GO" id="GO:0016788">
    <property type="term" value="F:hydrolase activity, acting on ester bonds"/>
    <property type="evidence" value="ECO:0007669"/>
    <property type="project" value="InterPro"/>
</dbReference>
<dbReference type="OrthoDB" id="1600564at2759"/>
<organism evidence="3 4">
    <name type="scientific">Aspergillus puulaauensis</name>
    <dbReference type="NCBI Taxonomy" id="1220207"/>
    <lineage>
        <taxon>Eukaryota</taxon>
        <taxon>Fungi</taxon>
        <taxon>Dikarya</taxon>
        <taxon>Ascomycota</taxon>
        <taxon>Pezizomycotina</taxon>
        <taxon>Eurotiomycetes</taxon>
        <taxon>Eurotiomycetidae</taxon>
        <taxon>Eurotiales</taxon>
        <taxon>Aspergillaceae</taxon>
        <taxon>Aspergillus</taxon>
    </lineage>
</organism>
<dbReference type="CDD" id="cd01846">
    <property type="entry name" value="fatty_acyltransferase_like"/>
    <property type="match status" value="1"/>
</dbReference>
<evidence type="ECO:0000256" key="1">
    <source>
        <dbReference type="ARBA" id="ARBA00022801"/>
    </source>
</evidence>
<evidence type="ECO:0000313" key="4">
    <source>
        <dbReference type="Proteomes" id="UP000654913"/>
    </source>
</evidence>
<accession>A0A7R7XGZ8</accession>
<keyword evidence="2" id="KW-0732">Signal</keyword>
<protein>
    <submittedName>
        <fullName evidence="3">Uncharacterized protein</fullName>
    </submittedName>
</protein>
<reference evidence="3" key="2">
    <citation type="submission" date="2021-02" db="EMBL/GenBank/DDBJ databases">
        <title>Aspergillus puulaauensis MK2 genome sequence.</title>
        <authorList>
            <person name="Futagami T."/>
            <person name="Mori K."/>
            <person name="Kadooka C."/>
            <person name="Tanaka T."/>
        </authorList>
    </citation>
    <scope>NUCLEOTIDE SEQUENCE</scope>
    <source>
        <strain evidence="3">MK2</strain>
    </source>
</reference>
<name>A0A7R7XGZ8_9EURO</name>
<dbReference type="AlphaFoldDB" id="A0A7R7XGZ8"/>
<reference evidence="3" key="1">
    <citation type="submission" date="2021-01" db="EMBL/GenBank/DDBJ databases">
        <authorList>
            <consortium name="Aspergillus puulaauensis MK2 genome sequencing consortium"/>
            <person name="Kazuki M."/>
            <person name="Futagami T."/>
        </authorList>
    </citation>
    <scope>NUCLEOTIDE SEQUENCE</scope>
    <source>
        <strain evidence="3">MK2</strain>
    </source>
</reference>
<feature type="chain" id="PRO_5031120134" evidence="2">
    <location>
        <begin position="20"/>
        <end position="293"/>
    </location>
</feature>
<dbReference type="InterPro" id="IPR051058">
    <property type="entry name" value="GDSL_Est/Lipase"/>
</dbReference>
<dbReference type="InterPro" id="IPR001087">
    <property type="entry name" value="GDSL"/>
</dbReference>
<dbReference type="PANTHER" id="PTHR45648:SF22">
    <property type="entry name" value="GDSL LIPASE_ACYLHYDROLASE FAMILY PROTEIN (AFU_ORTHOLOGUE AFUA_4G14700)"/>
    <property type="match status" value="1"/>
</dbReference>
<proteinExistence type="predicted"/>
<dbReference type="EMBL" id="AP024444">
    <property type="protein sequence ID" value="BCS21167.1"/>
    <property type="molecule type" value="Genomic_DNA"/>
</dbReference>
<sequence length="293" mass="32708">MRARGILSLLSSFPVLGRAGQSPDIRSLFTFGDSYSSTKFDVSSTQPSPGNPMGNPQLGLGTAADSINWVGYLTTQYNDTTVLSYNHAVYGATVNNSIVASDPDVPRDLVYQVLDAFERNYCPPHTTGLGWSADAALFGVWIGINDIYFAYQLPDPLDTLSRVLQSYFNLVDHLHACGARDFLISNIPPCDRTPNIVALEQSEVKLYESVTAQFNDWLLDAVDEWRSANPDSTMRTYDSWSFFTEVLDNPQEYGFVDSTCIGYEQGCFWWDNFHPVSAFHNLLAADVGRFLDW</sequence>
<dbReference type="Pfam" id="PF00657">
    <property type="entry name" value="Lipase_GDSL"/>
    <property type="match status" value="1"/>
</dbReference>
<dbReference type="InterPro" id="IPR036514">
    <property type="entry name" value="SGNH_hydro_sf"/>
</dbReference>
<dbReference type="RefSeq" id="XP_041553361.1">
    <property type="nucleotide sequence ID" value="XM_041700368.1"/>
</dbReference>
<dbReference type="PANTHER" id="PTHR45648">
    <property type="entry name" value="GDSL LIPASE/ACYLHYDROLASE FAMILY PROTEIN (AFU_ORTHOLOGUE AFUA_4G14700)"/>
    <property type="match status" value="1"/>
</dbReference>
<dbReference type="KEGG" id="apuu:APUU_21599A"/>
<evidence type="ECO:0000313" key="3">
    <source>
        <dbReference type="EMBL" id="BCS21167.1"/>
    </source>
</evidence>
<dbReference type="Gene3D" id="3.40.50.1110">
    <property type="entry name" value="SGNH hydrolase"/>
    <property type="match status" value="1"/>
</dbReference>
<keyword evidence="1" id="KW-0378">Hydrolase</keyword>
<dbReference type="GeneID" id="64971172"/>
<dbReference type="Proteomes" id="UP000654913">
    <property type="component" value="Chromosome 2"/>
</dbReference>
<gene>
    <name evidence="3" type="ORF">APUU_21599A</name>
</gene>
<feature type="signal peptide" evidence="2">
    <location>
        <begin position="1"/>
        <end position="19"/>
    </location>
</feature>
<dbReference type="SUPFAM" id="SSF52266">
    <property type="entry name" value="SGNH hydrolase"/>
    <property type="match status" value="1"/>
</dbReference>
<evidence type="ECO:0000256" key="2">
    <source>
        <dbReference type="SAM" id="SignalP"/>
    </source>
</evidence>
<keyword evidence="4" id="KW-1185">Reference proteome</keyword>